<protein>
    <submittedName>
        <fullName evidence="2">Type IV pili twitching motility protein PilT</fullName>
    </submittedName>
</protein>
<dbReference type="Gene3D" id="3.40.50.300">
    <property type="entry name" value="P-loop containing nucleotide triphosphate hydrolases"/>
    <property type="match status" value="1"/>
</dbReference>
<dbReference type="InterPro" id="IPR006321">
    <property type="entry name" value="PilT/PilU"/>
</dbReference>
<dbReference type="Gene3D" id="3.30.450.90">
    <property type="match status" value="1"/>
</dbReference>
<dbReference type="GO" id="GO:0005524">
    <property type="term" value="F:ATP binding"/>
    <property type="evidence" value="ECO:0007669"/>
    <property type="project" value="InterPro"/>
</dbReference>
<organism evidence="2 3">
    <name type="scientific">Bacteriovorax stolpii</name>
    <name type="common">Bdellovibrio stolpii</name>
    <dbReference type="NCBI Taxonomy" id="960"/>
    <lineage>
        <taxon>Bacteria</taxon>
        <taxon>Pseudomonadati</taxon>
        <taxon>Bdellovibrionota</taxon>
        <taxon>Bacteriovoracia</taxon>
        <taxon>Bacteriovoracales</taxon>
        <taxon>Bacteriovoracaceae</taxon>
        <taxon>Bacteriovorax</taxon>
    </lineage>
</organism>
<dbReference type="Proteomes" id="UP000235584">
    <property type="component" value="Chromosome"/>
</dbReference>
<name>A0A2K9NM97_BACTC</name>
<dbReference type="Pfam" id="PF00437">
    <property type="entry name" value="T2SSE"/>
    <property type="match status" value="1"/>
</dbReference>
<sequence>MEGKTQTKANSTRLTQTGTNQGAGNENLKIQQLFKLMVDSGASDLHITSGTSPGLRVHGEVIKVKTSALTGEDTKRLIYQILTEDQKNEFEKKLELDFSFGIKGLARFRANVFNSKGAVAAVFRIIPSIIPDFKSLNLPNVLLKMCDVSNGLILVTGPTGSGKSTTLAALIDYLNQHEAGHIITLEDPVEFVHAHKSCLVNQREIGSDSLSFSNALKSLLRQDPDIVLVGELRDMETIEAALTIAETGHLVFGTLHTNSCVQTINRVINVFPAHQQIQVRTLLSFVLQGVVSQQLIAKSFEKGRVAAMEILVPTAGIRNLIREDKLHQVYSQMQIGQDKTGMVTMNQSLKKHVETGAISVEVAMGYSNAPDELASQLGVKVK</sequence>
<dbReference type="PANTHER" id="PTHR30486:SF16">
    <property type="entry name" value="TWITCHING MOTILITY PROTEIN PILT"/>
    <property type="match status" value="1"/>
</dbReference>
<dbReference type="OrthoDB" id="187333at2"/>
<keyword evidence="3" id="KW-1185">Reference proteome</keyword>
<evidence type="ECO:0000256" key="1">
    <source>
        <dbReference type="ARBA" id="ARBA00006611"/>
    </source>
</evidence>
<dbReference type="RefSeq" id="WP_102241932.1">
    <property type="nucleotide sequence ID" value="NZ_CP025704.1"/>
</dbReference>
<comment type="similarity">
    <text evidence="1">Belongs to the GSP E family.</text>
</comment>
<dbReference type="SUPFAM" id="SSF52540">
    <property type="entry name" value="P-loop containing nucleoside triphosphate hydrolases"/>
    <property type="match status" value="1"/>
</dbReference>
<dbReference type="AlphaFoldDB" id="A0A2K9NM97"/>
<evidence type="ECO:0000313" key="2">
    <source>
        <dbReference type="EMBL" id="AUN96637.1"/>
    </source>
</evidence>
<dbReference type="NCBIfam" id="TIGR01420">
    <property type="entry name" value="pilT_fam"/>
    <property type="match status" value="1"/>
</dbReference>
<gene>
    <name evidence="2" type="ORF">C0V70_00645</name>
</gene>
<dbReference type="SMART" id="SM00382">
    <property type="entry name" value="AAA"/>
    <property type="match status" value="1"/>
</dbReference>
<dbReference type="PROSITE" id="PS00662">
    <property type="entry name" value="T2SP_E"/>
    <property type="match status" value="1"/>
</dbReference>
<dbReference type="EMBL" id="CP025704">
    <property type="protein sequence ID" value="AUN96637.1"/>
    <property type="molecule type" value="Genomic_DNA"/>
</dbReference>
<dbReference type="InterPro" id="IPR001482">
    <property type="entry name" value="T2SS/T4SS_dom"/>
</dbReference>
<dbReference type="InterPro" id="IPR027417">
    <property type="entry name" value="P-loop_NTPase"/>
</dbReference>
<reference evidence="2 3" key="1">
    <citation type="submission" date="2018-01" db="EMBL/GenBank/DDBJ databases">
        <title>Complete genome sequence of Bacteriovorax stolpii DSM12778.</title>
        <authorList>
            <person name="Tang B."/>
            <person name="Chang J."/>
        </authorList>
    </citation>
    <scope>NUCLEOTIDE SEQUENCE [LARGE SCALE GENOMIC DNA]</scope>
    <source>
        <strain evidence="2 3">DSM 12778</strain>
    </source>
</reference>
<dbReference type="KEGG" id="bsto:C0V70_00645"/>
<proteinExistence type="inferred from homology"/>
<dbReference type="CDD" id="cd01131">
    <property type="entry name" value="PilT"/>
    <property type="match status" value="1"/>
</dbReference>
<dbReference type="PANTHER" id="PTHR30486">
    <property type="entry name" value="TWITCHING MOTILITY PROTEIN PILT"/>
    <property type="match status" value="1"/>
</dbReference>
<evidence type="ECO:0000313" key="3">
    <source>
        <dbReference type="Proteomes" id="UP000235584"/>
    </source>
</evidence>
<dbReference type="GO" id="GO:0016887">
    <property type="term" value="F:ATP hydrolysis activity"/>
    <property type="evidence" value="ECO:0007669"/>
    <property type="project" value="InterPro"/>
</dbReference>
<accession>A0A2K9NM97</accession>
<dbReference type="InterPro" id="IPR050921">
    <property type="entry name" value="T4SS_GSP_E_ATPase"/>
</dbReference>
<dbReference type="InterPro" id="IPR003593">
    <property type="entry name" value="AAA+_ATPase"/>
</dbReference>